<comment type="caution">
    <text evidence="2">The sequence shown here is derived from an EMBL/GenBank/DDBJ whole genome shotgun (WGS) entry which is preliminary data.</text>
</comment>
<gene>
    <name evidence="2" type="ORF">Taro_005367</name>
</gene>
<evidence type="ECO:0000313" key="3">
    <source>
        <dbReference type="Proteomes" id="UP000652761"/>
    </source>
</evidence>
<organism evidence="2 3">
    <name type="scientific">Colocasia esculenta</name>
    <name type="common">Wild taro</name>
    <name type="synonym">Arum esculentum</name>
    <dbReference type="NCBI Taxonomy" id="4460"/>
    <lineage>
        <taxon>Eukaryota</taxon>
        <taxon>Viridiplantae</taxon>
        <taxon>Streptophyta</taxon>
        <taxon>Embryophyta</taxon>
        <taxon>Tracheophyta</taxon>
        <taxon>Spermatophyta</taxon>
        <taxon>Magnoliopsida</taxon>
        <taxon>Liliopsida</taxon>
        <taxon>Araceae</taxon>
        <taxon>Aroideae</taxon>
        <taxon>Colocasieae</taxon>
        <taxon>Colocasia</taxon>
    </lineage>
</organism>
<evidence type="ECO:0000256" key="1">
    <source>
        <dbReference type="SAM" id="MobiDB-lite"/>
    </source>
</evidence>
<dbReference type="Proteomes" id="UP000652761">
    <property type="component" value="Unassembled WGS sequence"/>
</dbReference>
<feature type="region of interest" description="Disordered" evidence="1">
    <location>
        <begin position="102"/>
        <end position="123"/>
    </location>
</feature>
<dbReference type="EMBL" id="NMUH01000150">
    <property type="protein sequence ID" value="MQL73027.1"/>
    <property type="molecule type" value="Genomic_DNA"/>
</dbReference>
<protein>
    <submittedName>
        <fullName evidence="2">Uncharacterized protein</fullName>
    </submittedName>
</protein>
<accession>A0A843TSU4</accession>
<evidence type="ECO:0000313" key="2">
    <source>
        <dbReference type="EMBL" id="MQL73027.1"/>
    </source>
</evidence>
<keyword evidence="3" id="KW-1185">Reference proteome</keyword>
<sequence length="141" mass="14940">MSASHVGAPPAMVGTPAPAVNQTDNVPPVTPVAAVGNVAKADLADRFTAESAPISRSESPFDPRWKDDLREMNRKIEALQLGTRAPSVATLLTSSPFTEEITSAPVGFSSPTTARRGQSLGAHPARLRPTILADFFQQHLQ</sequence>
<name>A0A843TSU4_COLES</name>
<reference evidence="2" key="1">
    <citation type="submission" date="2017-07" db="EMBL/GenBank/DDBJ databases">
        <title>Taro Niue Genome Assembly and Annotation.</title>
        <authorList>
            <person name="Atibalentja N."/>
            <person name="Keating K."/>
            <person name="Fields C.J."/>
        </authorList>
    </citation>
    <scope>NUCLEOTIDE SEQUENCE</scope>
    <source>
        <strain evidence="2">Niue_2</strain>
        <tissue evidence="2">Leaf</tissue>
    </source>
</reference>
<proteinExistence type="predicted"/>
<dbReference type="AlphaFoldDB" id="A0A843TSU4"/>
<feature type="region of interest" description="Disordered" evidence="1">
    <location>
        <begin position="1"/>
        <end position="25"/>
    </location>
</feature>